<dbReference type="SUPFAM" id="SSF46785">
    <property type="entry name" value="Winged helix' DNA-binding domain"/>
    <property type="match status" value="1"/>
</dbReference>
<feature type="domain" description="HTH iclR-type" evidence="4">
    <location>
        <begin position="10"/>
        <end position="70"/>
    </location>
</feature>
<dbReference type="Pfam" id="PF09339">
    <property type="entry name" value="HTH_IclR"/>
    <property type="match status" value="1"/>
</dbReference>
<dbReference type="PROSITE" id="PS51077">
    <property type="entry name" value="HTH_ICLR"/>
    <property type="match status" value="1"/>
</dbReference>
<evidence type="ECO:0000313" key="6">
    <source>
        <dbReference type="EMBL" id="MBB2498696.1"/>
    </source>
</evidence>
<feature type="domain" description="IclR-ED" evidence="5">
    <location>
        <begin position="71"/>
        <end position="250"/>
    </location>
</feature>
<name>A0A8E1VUY8_9PSEU</name>
<evidence type="ECO:0000259" key="4">
    <source>
        <dbReference type="PROSITE" id="PS51077"/>
    </source>
</evidence>
<dbReference type="EMBL" id="JACJHR010000006">
    <property type="protein sequence ID" value="MBB2498696.1"/>
    <property type="molecule type" value="Genomic_DNA"/>
</dbReference>
<dbReference type="Proteomes" id="UP000550260">
    <property type="component" value="Unassembled WGS sequence"/>
</dbReference>
<dbReference type="InterPro" id="IPR036388">
    <property type="entry name" value="WH-like_DNA-bd_sf"/>
</dbReference>
<dbReference type="Gene3D" id="3.30.450.40">
    <property type="match status" value="1"/>
</dbReference>
<dbReference type="InterPro" id="IPR036390">
    <property type="entry name" value="WH_DNA-bd_sf"/>
</dbReference>
<dbReference type="AlphaFoldDB" id="A0A8E1VUY8"/>
<dbReference type="SMART" id="SM00346">
    <property type="entry name" value="HTH_ICLR"/>
    <property type="match status" value="1"/>
</dbReference>
<dbReference type="PROSITE" id="PS51078">
    <property type="entry name" value="ICLR_ED"/>
    <property type="match status" value="1"/>
</dbReference>
<evidence type="ECO:0000259" key="5">
    <source>
        <dbReference type="PROSITE" id="PS51078"/>
    </source>
</evidence>
<dbReference type="PANTHER" id="PTHR30136">
    <property type="entry name" value="HELIX-TURN-HELIX TRANSCRIPTIONAL REGULATOR, ICLR FAMILY"/>
    <property type="match status" value="1"/>
</dbReference>
<dbReference type="Gene3D" id="1.10.10.10">
    <property type="entry name" value="Winged helix-like DNA-binding domain superfamily/Winged helix DNA-binding domain"/>
    <property type="match status" value="1"/>
</dbReference>
<dbReference type="GO" id="GO:0003700">
    <property type="term" value="F:DNA-binding transcription factor activity"/>
    <property type="evidence" value="ECO:0007669"/>
    <property type="project" value="TreeGrafter"/>
</dbReference>
<protein>
    <submittedName>
        <fullName evidence="6">IclR family transcriptional regulator</fullName>
    </submittedName>
</protein>
<dbReference type="PANTHER" id="PTHR30136:SF24">
    <property type="entry name" value="HTH-TYPE TRANSCRIPTIONAL REPRESSOR ALLR"/>
    <property type="match status" value="1"/>
</dbReference>
<organism evidence="6 7">
    <name type="scientific">Amycolatopsis echigonensis</name>
    <dbReference type="NCBI Taxonomy" id="2576905"/>
    <lineage>
        <taxon>Bacteria</taxon>
        <taxon>Bacillati</taxon>
        <taxon>Actinomycetota</taxon>
        <taxon>Actinomycetes</taxon>
        <taxon>Pseudonocardiales</taxon>
        <taxon>Pseudonocardiaceae</taxon>
        <taxon>Amycolatopsis</taxon>
    </lineage>
</organism>
<dbReference type="Pfam" id="PF01614">
    <property type="entry name" value="IclR_C"/>
    <property type="match status" value="1"/>
</dbReference>
<dbReference type="SUPFAM" id="SSF55781">
    <property type="entry name" value="GAF domain-like"/>
    <property type="match status" value="1"/>
</dbReference>
<evidence type="ECO:0000313" key="7">
    <source>
        <dbReference type="Proteomes" id="UP000550260"/>
    </source>
</evidence>
<dbReference type="RefSeq" id="WP_183123193.1">
    <property type="nucleotide sequence ID" value="NZ_JACJHR010000006.1"/>
</dbReference>
<reference evidence="6 7" key="1">
    <citation type="submission" date="2020-08" db="EMBL/GenBank/DDBJ databases">
        <title>Amycolatopsis echigonensis JCM 21831.</title>
        <authorList>
            <person name="Tedsree N."/>
            <person name="Kuncharoen N."/>
            <person name="Likhitwitayawuid K."/>
            <person name="Tanasupawat S."/>
        </authorList>
    </citation>
    <scope>NUCLEOTIDE SEQUENCE [LARGE SCALE GENOMIC DNA]</scope>
    <source>
        <strain evidence="6 7">JCM 21831</strain>
    </source>
</reference>
<dbReference type="InterPro" id="IPR005471">
    <property type="entry name" value="Tscrpt_reg_IclR_N"/>
</dbReference>
<dbReference type="InterPro" id="IPR029016">
    <property type="entry name" value="GAF-like_dom_sf"/>
</dbReference>
<dbReference type="InterPro" id="IPR050707">
    <property type="entry name" value="HTH_MetabolicPath_Reg"/>
</dbReference>
<dbReference type="InterPro" id="IPR014757">
    <property type="entry name" value="Tscrpt_reg_IclR_C"/>
</dbReference>
<keyword evidence="3" id="KW-0804">Transcription</keyword>
<evidence type="ECO:0000256" key="2">
    <source>
        <dbReference type="ARBA" id="ARBA00023125"/>
    </source>
</evidence>
<keyword evidence="2" id="KW-0238">DNA-binding</keyword>
<evidence type="ECO:0000256" key="1">
    <source>
        <dbReference type="ARBA" id="ARBA00023015"/>
    </source>
</evidence>
<accession>A0A8E1VUY8</accession>
<sequence length="260" mass="27509">MPGNLSSPGASVASRVFALLGAFDAEHRSLSLTALAARTGLPLPTVHRITAELVGLGALERRNDRYVVGRRMWDLGLLAPVQSGFRQIAAPFLQDLYGATGATVHLAERDGTQVLYLDRLRGSASVPVVSRVGGRLPLHATGVGKVLLAWAPEDVQREVFASLTRVTRHTIVQPGLLREQLERIRAEGYAQTVEEMTPGACSVAVPIRRGPDAPVVAALGLVVPDLRRGRSRLVSALQVTAAGIGRSLAANGLSLSESPA</sequence>
<proteinExistence type="predicted"/>
<evidence type="ECO:0000256" key="3">
    <source>
        <dbReference type="ARBA" id="ARBA00023163"/>
    </source>
</evidence>
<comment type="caution">
    <text evidence="6">The sequence shown here is derived from an EMBL/GenBank/DDBJ whole genome shotgun (WGS) entry which is preliminary data.</text>
</comment>
<dbReference type="GO" id="GO:0045892">
    <property type="term" value="P:negative regulation of DNA-templated transcription"/>
    <property type="evidence" value="ECO:0007669"/>
    <property type="project" value="TreeGrafter"/>
</dbReference>
<keyword evidence="1" id="KW-0805">Transcription regulation</keyword>
<gene>
    <name evidence="6" type="ORF">H5411_06050</name>
</gene>
<dbReference type="GO" id="GO:0003677">
    <property type="term" value="F:DNA binding"/>
    <property type="evidence" value="ECO:0007669"/>
    <property type="project" value="UniProtKB-KW"/>
</dbReference>